<dbReference type="SUPFAM" id="SSF82199">
    <property type="entry name" value="SET domain"/>
    <property type="match status" value="1"/>
</dbReference>
<sequence>MQSLFTVPPSVIISVSSIVDAHSSEDGEHFLPGFRRRVDSILRRSFPGDAGLAGGGMGLVPQDVVMASFLMVEECHHRHRDGLFHGDSRWGPYLDVLPAHLIPRLDSFDGGDYAALADGMLERTGRDSLRTLEGVYDGGEDGGEGMRDVVADMIGRRIAAGAEVPPSCLGFDSFHRLVAVVSSRAMVLRGTKHMTPLADMINYSPRPRGGGGGKGGRRREDADPPFTLYQGNAAAVKRGARRKSGRKVLEDVGATPAAVPLFLGAARVRRTMPQSSSPRGGDGGGCSTRGRQATAGRIREGDRRPSSSLPAARSIAGHLFPPASAHRGAPSVLETRSGRRRLQLQAESFRERRDSQQPGWGYWRLTARRELAEMLQIMCR</sequence>
<dbReference type="Proteomes" id="UP000266841">
    <property type="component" value="Unassembled WGS sequence"/>
</dbReference>
<organism evidence="2 3">
    <name type="scientific">Thalassiosira oceanica</name>
    <name type="common">Marine diatom</name>
    <dbReference type="NCBI Taxonomy" id="159749"/>
    <lineage>
        <taxon>Eukaryota</taxon>
        <taxon>Sar</taxon>
        <taxon>Stramenopiles</taxon>
        <taxon>Ochrophyta</taxon>
        <taxon>Bacillariophyta</taxon>
        <taxon>Coscinodiscophyceae</taxon>
        <taxon>Thalassiosirophycidae</taxon>
        <taxon>Thalassiosirales</taxon>
        <taxon>Thalassiosiraceae</taxon>
        <taxon>Thalassiosira</taxon>
    </lineage>
</organism>
<evidence type="ECO:0000313" key="2">
    <source>
        <dbReference type="EMBL" id="EJK75016.1"/>
    </source>
</evidence>
<feature type="region of interest" description="Disordered" evidence="1">
    <location>
        <begin position="199"/>
        <end position="226"/>
    </location>
</feature>
<feature type="region of interest" description="Disordered" evidence="1">
    <location>
        <begin position="268"/>
        <end position="310"/>
    </location>
</feature>
<dbReference type="EMBL" id="AGNL01003191">
    <property type="protein sequence ID" value="EJK75016.1"/>
    <property type="molecule type" value="Genomic_DNA"/>
</dbReference>
<evidence type="ECO:0008006" key="4">
    <source>
        <dbReference type="Google" id="ProtNLM"/>
    </source>
</evidence>
<name>K0TL58_THAOC</name>
<dbReference type="AlphaFoldDB" id="K0TL58"/>
<evidence type="ECO:0000256" key="1">
    <source>
        <dbReference type="SAM" id="MobiDB-lite"/>
    </source>
</evidence>
<evidence type="ECO:0000313" key="3">
    <source>
        <dbReference type="Proteomes" id="UP000266841"/>
    </source>
</evidence>
<accession>K0TL58</accession>
<comment type="caution">
    <text evidence="2">The sequence shown here is derived from an EMBL/GenBank/DDBJ whole genome shotgun (WGS) entry which is preliminary data.</text>
</comment>
<proteinExistence type="predicted"/>
<dbReference type="OrthoDB" id="48620at2759"/>
<dbReference type="InterPro" id="IPR046341">
    <property type="entry name" value="SET_dom_sf"/>
</dbReference>
<dbReference type="Gene3D" id="3.90.1410.10">
    <property type="entry name" value="set domain protein methyltransferase, domain 1"/>
    <property type="match status" value="1"/>
</dbReference>
<reference evidence="2 3" key="1">
    <citation type="journal article" date="2012" name="Genome Biol.">
        <title>Genome and low-iron response of an oceanic diatom adapted to chronic iron limitation.</title>
        <authorList>
            <person name="Lommer M."/>
            <person name="Specht M."/>
            <person name="Roy A.S."/>
            <person name="Kraemer L."/>
            <person name="Andreson R."/>
            <person name="Gutowska M.A."/>
            <person name="Wolf J."/>
            <person name="Bergner S.V."/>
            <person name="Schilhabel M.B."/>
            <person name="Klostermeier U.C."/>
            <person name="Beiko R.G."/>
            <person name="Rosenstiel P."/>
            <person name="Hippler M."/>
            <person name="Laroche J."/>
        </authorList>
    </citation>
    <scope>NUCLEOTIDE SEQUENCE [LARGE SCALE GENOMIC DNA]</scope>
    <source>
        <strain evidence="2 3">CCMP1005</strain>
    </source>
</reference>
<keyword evidence="3" id="KW-1185">Reference proteome</keyword>
<gene>
    <name evidence="2" type="ORF">THAOC_03275</name>
</gene>
<protein>
    <recommendedName>
        <fullName evidence="4">SET domain-containing protein</fullName>
    </recommendedName>
</protein>